<evidence type="ECO:0000256" key="1">
    <source>
        <dbReference type="SAM" id="SignalP"/>
    </source>
</evidence>
<dbReference type="EMBL" id="VCGU01000004">
    <property type="protein sequence ID" value="TRY76703.1"/>
    <property type="molecule type" value="Genomic_DNA"/>
</dbReference>
<dbReference type="OMA" id="HKEYEAG"/>
<gene>
    <name evidence="2" type="ORF">TCAL_00152</name>
</gene>
<comment type="caution">
    <text evidence="2">The sequence shown here is derived from an EMBL/GenBank/DDBJ whole genome shotgun (WGS) entry which is preliminary data.</text>
</comment>
<name>A0A553PG98_TIGCA</name>
<reference evidence="2 3" key="1">
    <citation type="journal article" date="2018" name="Nat. Ecol. Evol.">
        <title>Genomic signatures of mitonuclear coevolution across populations of Tigriopus californicus.</title>
        <authorList>
            <person name="Barreto F.S."/>
            <person name="Watson E.T."/>
            <person name="Lima T.G."/>
            <person name="Willett C.S."/>
            <person name="Edmands S."/>
            <person name="Li W."/>
            <person name="Burton R.S."/>
        </authorList>
    </citation>
    <scope>NUCLEOTIDE SEQUENCE [LARGE SCALE GENOMIC DNA]</scope>
    <source>
        <strain evidence="2 3">San Diego</strain>
    </source>
</reference>
<protein>
    <submittedName>
        <fullName evidence="2">Uncharacterized protein</fullName>
    </submittedName>
</protein>
<keyword evidence="1" id="KW-0732">Signal</keyword>
<keyword evidence="3" id="KW-1185">Reference proteome</keyword>
<dbReference type="Proteomes" id="UP000318571">
    <property type="component" value="Chromosome 5"/>
</dbReference>
<sequence length="129" mass="15365">MNSRVLIVFTVAMLAMVVAYPYPQDQALNIPHHGPDGYAKDKYFQYINVPAEKVFEWGYRRGNDPKHFREEYLSQKDHTFKAKVKWGDAHEGYGEHFYDYNHGPQYKKDEYHHSEPVHHEPAVYKPIRR</sequence>
<proteinExistence type="predicted"/>
<organism evidence="2 3">
    <name type="scientific">Tigriopus californicus</name>
    <name type="common">Marine copepod</name>
    <dbReference type="NCBI Taxonomy" id="6832"/>
    <lineage>
        <taxon>Eukaryota</taxon>
        <taxon>Metazoa</taxon>
        <taxon>Ecdysozoa</taxon>
        <taxon>Arthropoda</taxon>
        <taxon>Crustacea</taxon>
        <taxon>Multicrustacea</taxon>
        <taxon>Hexanauplia</taxon>
        <taxon>Copepoda</taxon>
        <taxon>Harpacticoida</taxon>
        <taxon>Harpacticidae</taxon>
        <taxon>Tigriopus</taxon>
    </lineage>
</organism>
<evidence type="ECO:0000313" key="2">
    <source>
        <dbReference type="EMBL" id="TRY76703.1"/>
    </source>
</evidence>
<evidence type="ECO:0000313" key="3">
    <source>
        <dbReference type="Proteomes" id="UP000318571"/>
    </source>
</evidence>
<dbReference type="AlphaFoldDB" id="A0A553PG98"/>
<feature type="signal peptide" evidence="1">
    <location>
        <begin position="1"/>
        <end position="19"/>
    </location>
</feature>
<feature type="chain" id="PRO_5021886154" evidence="1">
    <location>
        <begin position="20"/>
        <end position="129"/>
    </location>
</feature>
<accession>A0A553PG98</accession>